<keyword evidence="1" id="KW-0378">Hydrolase</keyword>
<proteinExistence type="predicted"/>
<gene>
    <name evidence="1" type="ORF">KIPB_015616</name>
</gene>
<protein>
    <submittedName>
        <fullName evidence="1">Endonuclease I</fullName>
    </submittedName>
</protein>
<dbReference type="GO" id="GO:0004519">
    <property type="term" value="F:endonuclease activity"/>
    <property type="evidence" value="ECO:0007669"/>
    <property type="project" value="UniProtKB-KW"/>
</dbReference>
<dbReference type="InterPro" id="IPR007346">
    <property type="entry name" value="Endonuclease-I"/>
</dbReference>
<keyword evidence="2" id="KW-1185">Reference proteome</keyword>
<feature type="non-terminal residue" evidence="1">
    <location>
        <position position="1"/>
    </location>
</feature>
<keyword evidence="1" id="KW-0255">Endonuclease</keyword>
<sequence length="88" mass="10214">YPMPFPYGEHNLGYNSELNCEHIVPQSFFDKKLSTVSTLCPSHSSTRRTPWNPMVSDVHHLRPAYDLANSGRSNYPFQVIPDEDVYKW</sequence>
<organism evidence="1 2">
    <name type="scientific">Kipferlia bialata</name>
    <dbReference type="NCBI Taxonomy" id="797122"/>
    <lineage>
        <taxon>Eukaryota</taxon>
        <taxon>Metamonada</taxon>
        <taxon>Carpediemonas-like organisms</taxon>
        <taxon>Kipferlia</taxon>
    </lineage>
</organism>
<name>A0A9K3DAQ5_9EUKA</name>
<dbReference type="AlphaFoldDB" id="A0A9K3DAQ5"/>
<dbReference type="Pfam" id="PF04231">
    <property type="entry name" value="Endonuclease_1"/>
    <property type="match status" value="1"/>
</dbReference>
<dbReference type="InterPro" id="IPR044925">
    <property type="entry name" value="His-Me_finger_sf"/>
</dbReference>
<accession>A0A9K3DAQ5</accession>
<evidence type="ECO:0000313" key="2">
    <source>
        <dbReference type="Proteomes" id="UP000265618"/>
    </source>
</evidence>
<keyword evidence="1" id="KW-0540">Nuclease</keyword>
<dbReference type="EMBL" id="BDIP01008891">
    <property type="protein sequence ID" value="GIQ92064.1"/>
    <property type="molecule type" value="Genomic_DNA"/>
</dbReference>
<comment type="caution">
    <text evidence="1">The sequence shown here is derived from an EMBL/GenBank/DDBJ whole genome shotgun (WGS) entry which is preliminary data.</text>
</comment>
<evidence type="ECO:0000313" key="1">
    <source>
        <dbReference type="EMBL" id="GIQ92064.1"/>
    </source>
</evidence>
<dbReference type="Proteomes" id="UP000265618">
    <property type="component" value="Unassembled WGS sequence"/>
</dbReference>
<reference evidence="1 2" key="1">
    <citation type="journal article" date="2018" name="PLoS ONE">
        <title>The draft genome of Kipferlia bialata reveals reductive genome evolution in fornicate parasites.</title>
        <authorList>
            <person name="Tanifuji G."/>
            <person name="Takabayashi S."/>
            <person name="Kume K."/>
            <person name="Takagi M."/>
            <person name="Nakayama T."/>
            <person name="Kamikawa R."/>
            <person name="Inagaki Y."/>
            <person name="Hashimoto T."/>
        </authorList>
    </citation>
    <scope>NUCLEOTIDE SEQUENCE [LARGE SCALE GENOMIC DNA]</scope>
    <source>
        <strain evidence="1">NY0173</strain>
    </source>
</reference>
<dbReference type="SUPFAM" id="SSF54060">
    <property type="entry name" value="His-Me finger endonucleases"/>
    <property type="match status" value="1"/>
</dbReference>